<gene>
    <name evidence="3" type="ORF">Salat_1182800</name>
</gene>
<keyword evidence="4" id="KW-1185">Reference proteome</keyword>
<dbReference type="Proteomes" id="UP001293254">
    <property type="component" value="Unassembled WGS sequence"/>
</dbReference>
<comment type="caution">
    <text evidence="3">The sequence shown here is derived from an EMBL/GenBank/DDBJ whole genome shotgun (WGS) entry which is preliminary data.</text>
</comment>
<keyword evidence="1" id="KW-0677">Repeat</keyword>
<name>A0AAE1YES5_9LAMI</name>
<dbReference type="InterPro" id="IPR051210">
    <property type="entry name" value="Ub_ligase/GEF_domain"/>
</dbReference>
<reference evidence="3" key="1">
    <citation type="submission" date="2020-06" db="EMBL/GenBank/DDBJ databases">
        <authorList>
            <person name="Li T."/>
            <person name="Hu X."/>
            <person name="Zhang T."/>
            <person name="Song X."/>
            <person name="Zhang H."/>
            <person name="Dai N."/>
            <person name="Sheng W."/>
            <person name="Hou X."/>
            <person name="Wei L."/>
        </authorList>
    </citation>
    <scope>NUCLEOTIDE SEQUENCE</scope>
    <source>
        <strain evidence="3">3651</strain>
        <tissue evidence="3">Leaf</tissue>
    </source>
</reference>
<feature type="repeat" description="RCC1" evidence="2">
    <location>
        <begin position="73"/>
        <end position="134"/>
    </location>
</feature>
<dbReference type="Pfam" id="PF00415">
    <property type="entry name" value="RCC1"/>
    <property type="match status" value="1"/>
</dbReference>
<dbReference type="SUPFAM" id="SSF50985">
    <property type="entry name" value="RCC1/BLIP-II"/>
    <property type="match status" value="1"/>
</dbReference>
<organism evidence="3 4">
    <name type="scientific">Sesamum alatum</name>
    <dbReference type="NCBI Taxonomy" id="300844"/>
    <lineage>
        <taxon>Eukaryota</taxon>
        <taxon>Viridiplantae</taxon>
        <taxon>Streptophyta</taxon>
        <taxon>Embryophyta</taxon>
        <taxon>Tracheophyta</taxon>
        <taxon>Spermatophyta</taxon>
        <taxon>Magnoliopsida</taxon>
        <taxon>eudicotyledons</taxon>
        <taxon>Gunneridae</taxon>
        <taxon>Pentapetalae</taxon>
        <taxon>asterids</taxon>
        <taxon>lamiids</taxon>
        <taxon>Lamiales</taxon>
        <taxon>Pedaliaceae</taxon>
        <taxon>Sesamum</taxon>
    </lineage>
</organism>
<dbReference type="PROSITE" id="PS50012">
    <property type="entry name" value="RCC1_3"/>
    <property type="match status" value="2"/>
</dbReference>
<proteinExistence type="predicted"/>
<evidence type="ECO:0000256" key="1">
    <source>
        <dbReference type="ARBA" id="ARBA00022737"/>
    </source>
</evidence>
<dbReference type="InterPro" id="IPR000408">
    <property type="entry name" value="Reg_chr_condens"/>
</dbReference>
<evidence type="ECO:0000256" key="2">
    <source>
        <dbReference type="PROSITE-ProRule" id="PRU00235"/>
    </source>
</evidence>
<dbReference type="InterPro" id="IPR009091">
    <property type="entry name" value="RCC1/BLIP-II"/>
</dbReference>
<feature type="repeat" description="RCC1" evidence="2">
    <location>
        <begin position="135"/>
        <end position="186"/>
    </location>
</feature>
<protein>
    <submittedName>
        <fullName evidence="3">PH, RCC1 and FYVE domains-containing protein 1</fullName>
    </submittedName>
</protein>
<dbReference type="Gene3D" id="2.130.10.30">
    <property type="entry name" value="Regulator of chromosome condensation 1/beta-lactamase-inhibitor protein II"/>
    <property type="match status" value="1"/>
</dbReference>
<accession>A0AAE1YES5</accession>
<sequence>MAFSDVILYSVPPKGFFPSDSASGSFHSVSSGCSDSLHGQIKGIGVDAFIVSLSSAVSSSSQGCGHDDGDALGDVFIWEEGIGDGVMGGGPHRVGSSLGIKMDALLPKALESAVVLDVQNIACGGRHVALVTKQGEIFSWGEESGGRLGHGVDADVLHPKLIDGLSNTNIELVACGEYHSCAVTLFWRFVHLW</sequence>
<dbReference type="PANTHER" id="PTHR22870">
    <property type="entry name" value="REGULATOR OF CHROMOSOME CONDENSATION"/>
    <property type="match status" value="1"/>
</dbReference>
<dbReference type="PANTHER" id="PTHR22870:SF437">
    <property type="entry name" value="REGULATOR OF CHROMOSOME CONDENSATION (RCC1) FAMILY WITH FYVE ZINC FINGER DOMAIN-CONTAINING PROTEIN"/>
    <property type="match status" value="1"/>
</dbReference>
<dbReference type="AlphaFoldDB" id="A0AAE1YES5"/>
<reference evidence="3" key="2">
    <citation type="journal article" date="2024" name="Plant">
        <title>Genomic evolution and insights into agronomic trait innovations of Sesamum species.</title>
        <authorList>
            <person name="Miao H."/>
            <person name="Wang L."/>
            <person name="Qu L."/>
            <person name="Liu H."/>
            <person name="Sun Y."/>
            <person name="Le M."/>
            <person name="Wang Q."/>
            <person name="Wei S."/>
            <person name="Zheng Y."/>
            <person name="Lin W."/>
            <person name="Duan Y."/>
            <person name="Cao H."/>
            <person name="Xiong S."/>
            <person name="Wang X."/>
            <person name="Wei L."/>
            <person name="Li C."/>
            <person name="Ma Q."/>
            <person name="Ju M."/>
            <person name="Zhao R."/>
            <person name="Li G."/>
            <person name="Mu C."/>
            <person name="Tian Q."/>
            <person name="Mei H."/>
            <person name="Zhang T."/>
            <person name="Gao T."/>
            <person name="Zhang H."/>
        </authorList>
    </citation>
    <scope>NUCLEOTIDE SEQUENCE</scope>
    <source>
        <strain evidence="3">3651</strain>
    </source>
</reference>
<evidence type="ECO:0000313" key="3">
    <source>
        <dbReference type="EMBL" id="KAK4428829.1"/>
    </source>
</evidence>
<evidence type="ECO:0000313" key="4">
    <source>
        <dbReference type="Proteomes" id="UP001293254"/>
    </source>
</evidence>
<dbReference type="EMBL" id="JACGWO010000004">
    <property type="protein sequence ID" value="KAK4428829.1"/>
    <property type="molecule type" value="Genomic_DNA"/>
</dbReference>